<organism evidence="1 2">
    <name type="scientific">Portunus trituberculatus</name>
    <name type="common">Swimming crab</name>
    <name type="synonym">Neptunus trituberculatus</name>
    <dbReference type="NCBI Taxonomy" id="210409"/>
    <lineage>
        <taxon>Eukaryota</taxon>
        <taxon>Metazoa</taxon>
        <taxon>Ecdysozoa</taxon>
        <taxon>Arthropoda</taxon>
        <taxon>Crustacea</taxon>
        <taxon>Multicrustacea</taxon>
        <taxon>Malacostraca</taxon>
        <taxon>Eumalacostraca</taxon>
        <taxon>Eucarida</taxon>
        <taxon>Decapoda</taxon>
        <taxon>Pleocyemata</taxon>
        <taxon>Brachyura</taxon>
        <taxon>Eubrachyura</taxon>
        <taxon>Portunoidea</taxon>
        <taxon>Portunidae</taxon>
        <taxon>Portuninae</taxon>
        <taxon>Portunus</taxon>
    </lineage>
</organism>
<proteinExistence type="predicted"/>
<dbReference type="EMBL" id="VSRR010000629">
    <property type="protein sequence ID" value="MPC17900.1"/>
    <property type="molecule type" value="Genomic_DNA"/>
</dbReference>
<name>A0A5B7D998_PORTR</name>
<gene>
    <name evidence="1" type="ORF">E2C01_010770</name>
</gene>
<dbReference type="Proteomes" id="UP000324222">
    <property type="component" value="Unassembled WGS sequence"/>
</dbReference>
<reference evidence="1 2" key="1">
    <citation type="submission" date="2019-05" db="EMBL/GenBank/DDBJ databases">
        <title>Another draft genome of Portunus trituberculatus and its Hox gene families provides insights of decapod evolution.</title>
        <authorList>
            <person name="Jeong J.-H."/>
            <person name="Song I."/>
            <person name="Kim S."/>
            <person name="Choi T."/>
            <person name="Kim D."/>
            <person name="Ryu S."/>
            <person name="Kim W."/>
        </authorList>
    </citation>
    <scope>NUCLEOTIDE SEQUENCE [LARGE SCALE GENOMIC DNA]</scope>
    <source>
        <tissue evidence="1">Muscle</tissue>
    </source>
</reference>
<comment type="caution">
    <text evidence="1">The sequence shown here is derived from an EMBL/GenBank/DDBJ whole genome shotgun (WGS) entry which is preliminary data.</text>
</comment>
<evidence type="ECO:0000313" key="2">
    <source>
        <dbReference type="Proteomes" id="UP000324222"/>
    </source>
</evidence>
<dbReference type="OrthoDB" id="6756650at2759"/>
<dbReference type="AlphaFoldDB" id="A0A5B7D998"/>
<sequence length="174" mass="19398">MGNNTWWILVKEKQGSSSQDSVPPLTKHDGTTAITSREKAEMLAGLFSAKMTVTDPTRPPPQLVQECDQILTSVEVTHQHVERLLRAEDIRKATRADDPRQDSWRVVVDVNQQLGVICEWGERWQVSFTLEKTQTMVVSQSPAASLAVEDGVIMFGPISVPLQDYVQILGVDLD</sequence>
<accession>A0A5B7D998</accession>
<protein>
    <submittedName>
        <fullName evidence="1">Uncharacterized protein</fullName>
    </submittedName>
</protein>
<evidence type="ECO:0000313" key="1">
    <source>
        <dbReference type="EMBL" id="MPC17900.1"/>
    </source>
</evidence>
<keyword evidence="2" id="KW-1185">Reference proteome</keyword>